<keyword evidence="2" id="KW-1185">Reference proteome</keyword>
<evidence type="ECO:0000313" key="2">
    <source>
        <dbReference type="Proteomes" id="UP000031443"/>
    </source>
</evidence>
<organism evidence="1 2">
    <name type="scientific">Chelonia mydas</name>
    <name type="common">Green sea-turtle</name>
    <name type="synonym">Chelonia agassizi</name>
    <dbReference type="NCBI Taxonomy" id="8469"/>
    <lineage>
        <taxon>Eukaryota</taxon>
        <taxon>Metazoa</taxon>
        <taxon>Chordata</taxon>
        <taxon>Craniata</taxon>
        <taxon>Vertebrata</taxon>
        <taxon>Euteleostomi</taxon>
        <taxon>Archelosauria</taxon>
        <taxon>Testudinata</taxon>
        <taxon>Testudines</taxon>
        <taxon>Cryptodira</taxon>
        <taxon>Durocryptodira</taxon>
        <taxon>Americhelydia</taxon>
        <taxon>Chelonioidea</taxon>
        <taxon>Cheloniidae</taxon>
        <taxon>Chelonia</taxon>
    </lineage>
</organism>
<gene>
    <name evidence="1" type="ORF">UY3_08402</name>
</gene>
<protein>
    <submittedName>
        <fullName evidence="1">Uncharacterized protein</fullName>
    </submittedName>
</protein>
<dbReference type="Proteomes" id="UP000031443">
    <property type="component" value="Unassembled WGS sequence"/>
</dbReference>
<accession>M7C1Z4</accession>
<proteinExistence type="predicted"/>
<evidence type="ECO:0000313" key="1">
    <source>
        <dbReference type="EMBL" id="EMP34427.1"/>
    </source>
</evidence>
<dbReference type="EMBL" id="KB532134">
    <property type="protein sequence ID" value="EMP34427.1"/>
    <property type="molecule type" value="Genomic_DNA"/>
</dbReference>
<dbReference type="AlphaFoldDB" id="M7C1Z4"/>
<reference evidence="2" key="1">
    <citation type="journal article" date="2013" name="Nat. Genet.">
        <title>The draft genomes of soft-shell turtle and green sea turtle yield insights into the development and evolution of the turtle-specific body plan.</title>
        <authorList>
            <person name="Wang Z."/>
            <person name="Pascual-Anaya J."/>
            <person name="Zadissa A."/>
            <person name="Li W."/>
            <person name="Niimura Y."/>
            <person name="Huang Z."/>
            <person name="Li C."/>
            <person name="White S."/>
            <person name="Xiong Z."/>
            <person name="Fang D."/>
            <person name="Wang B."/>
            <person name="Ming Y."/>
            <person name="Chen Y."/>
            <person name="Zheng Y."/>
            <person name="Kuraku S."/>
            <person name="Pignatelli M."/>
            <person name="Herrero J."/>
            <person name="Beal K."/>
            <person name="Nozawa M."/>
            <person name="Li Q."/>
            <person name="Wang J."/>
            <person name="Zhang H."/>
            <person name="Yu L."/>
            <person name="Shigenobu S."/>
            <person name="Wang J."/>
            <person name="Liu J."/>
            <person name="Flicek P."/>
            <person name="Searle S."/>
            <person name="Wang J."/>
            <person name="Kuratani S."/>
            <person name="Yin Y."/>
            <person name="Aken B."/>
            <person name="Zhang G."/>
            <person name="Irie N."/>
        </authorList>
    </citation>
    <scope>NUCLEOTIDE SEQUENCE [LARGE SCALE GENOMIC DNA]</scope>
</reference>
<name>M7C1Z4_CHEMY</name>
<sequence>MNKSSCPFPIPTKRSYINTCGQRYVGGRAAPIDIATAAHGGWCRMCGGPDSLLIGMADFWPLVSLVKAPQSFTWPLDSSFHIALLCPDWLLLAASLQLDASSTNTLGSLENFSTALFWDRVWLDINGHSGISIKYRKDLLKQQDCIHPSLLKAIDPFSLYMRTCDPLSRETWNESSQLTLL</sequence>